<feature type="region of interest" description="Disordered" evidence="2">
    <location>
        <begin position="1"/>
        <end position="29"/>
    </location>
</feature>
<evidence type="ECO:0000313" key="3">
    <source>
        <dbReference type="EMBL" id="EAX88567.1"/>
    </source>
</evidence>
<feature type="coiled-coil region" evidence="1">
    <location>
        <begin position="211"/>
        <end position="391"/>
    </location>
</feature>
<sequence>MSFSHHSSLLSPKTLPRSSPFGKSFSSVSDSNLIDREARLSADEQLYLQELARFYADVEQFERRKRELQQSSGNIADRTRILEKLATNLYEFEQVLIDREEKAKKRISDQAARKDKENKDIIDKETEIKSLEQQIPQESFHEEQESHEIEELQKIRYQNESKSKLLKQKQQNIINKQKELDQELIKLKEIEYQEEGINKGARDLLNTILTNLLDEEQYNKLLKEKEDLEDKLLEANARIQNADAKQKQFTREQKVRLMELNSLQTELDNVNQSSQSLKELTSRLDQSFQQNTDFESQIQDLDGQIARLKRKLEIQNAEIQRMEAQEKDLEKRRAACESNNKSLDEIENQLKKRKQQVEIQKSCFPTLNKELDDLKKKYEEKEKSCTKLEKTTQDILHQFDQIQKQIYSYASSTQSEHQQAFEGLSDVLSSN</sequence>
<dbReference type="STRING" id="5722.A2G2P4"/>
<accession>A2G2P4</accession>
<dbReference type="InParanoid" id="A2G2P4"/>
<dbReference type="VEuPathDB" id="TrichDB:TVAG_414840"/>
<evidence type="ECO:0000256" key="2">
    <source>
        <dbReference type="SAM" id="MobiDB-lite"/>
    </source>
</evidence>
<dbReference type="SMR" id="A2G2P4"/>
<feature type="coiled-coil region" evidence="1">
    <location>
        <begin position="97"/>
        <end position="134"/>
    </location>
</feature>
<gene>
    <name evidence="3" type="ORF">TVAG_414840</name>
</gene>
<protein>
    <submittedName>
        <fullName evidence="3">Uncharacterized protein</fullName>
    </submittedName>
</protein>
<dbReference type="AlphaFoldDB" id="A2G2P4"/>
<dbReference type="OMA" id="MISHIXQ"/>
<reference evidence="3" key="1">
    <citation type="submission" date="2006-10" db="EMBL/GenBank/DDBJ databases">
        <authorList>
            <person name="Amadeo P."/>
            <person name="Zhao Q."/>
            <person name="Wortman J."/>
            <person name="Fraser-Liggett C."/>
            <person name="Carlton J."/>
        </authorList>
    </citation>
    <scope>NUCLEOTIDE SEQUENCE</scope>
    <source>
        <strain evidence="3">G3</strain>
    </source>
</reference>
<dbReference type="KEGG" id="tva:4746234"/>
<feature type="compositionally biased region" description="Low complexity" evidence="2">
    <location>
        <begin position="18"/>
        <end position="29"/>
    </location>
</feature>
<evidence type="ECO:0000256" key="1">
    <source>
        <dbReference type="SAM" id="Coils"/>
    </source>
</evidence>
<feature type="compositionally biased region" description="Polar residues" evidence="2">
    <location>
        <begin position="1"/>
        <end position="11"/>
    </location>
</feature>
<dbReference type="Proteomes" id="UP000001542">
    <property type="component" value="Unassembled WGS sequence"/>
</dbReference>
<evidence type="ECO:0000313" key="4">
    <source>
        <dbReference type="Proteomes" id="UP000001542"/>
    </source>
</evidence>
<proteinExistence type="predicted"/>
<organism evidence="3 4">
    <name type="scientific">Trichomonas vaginalis (strain ATCC PRA-98 / G3)</name>
    <dbReference type="NCBI Taxonomy" id="412133"/>
    <lineage>
        <taxon>Eukaryota</taxon>
        <taxon>Metamonada</taxon>
        <taxon>Parabasalia</taxon>
        <taxon>Trichomonadida</taxon>
        <taxon>Trichomonadidae</taxon>
        <taxon>Trichomonas</taxon>
    </lineage>
</organism>
<keyword evidence="1" id="KW-0175">Coiled coil</keyword>
<dbReference type="SUPFAM" id="SSF57997">
    <property type="entry name" value="Tropomyosin"/>
    <property type="match status" value="1"/>
</dbReference>
<dbReference type="RefSeq" id="XP_001301497.1">
    <property type="nucleotide sequence ID" value="XM_001301496.1"/>
</dbReference>
<dbReference type="EMBL" id="DS114294">
    <property type="protein sequence ID" value="EAX88567.1"/>
    <property type="molecule type" value="Genomic_DNA"/>
</dbReference>
<keyword evidence="4" id="KW-1185">Reference proteome</keyword>
<reference evidence="3" key="2">
    <citation type="journal article" date="2007" name="Science">
        <title>Draft genome sequence of the sexually transmitted pathogen Trichomonas vaginalis.</title>
        <authorList>
            <person name="Carlton J.M."/>
            <person name="Hirt R.P."/>
            <person name="Silva J.C."/>
            <person name="Delcher A.L."/>
            <person name="Schatz M."/>
            <person name="Zhao Q."/>
            <person name="Wortman J.R."/>
            <person name="Bidwell S.L."/>
            <person name="Alsmark U.C.M."/>
            <person name="Besteiro S."/>
            <person name="Sicheritz-Ponten T."/>
            <person name="Noel C.J."/>
            <person name="Dacks J.B."/>
            <person name="Foster P.G."/>
            <person name="Simillion C."/>
            <person name="Van de Peer Y."/>
            <person name="Miranda-Saavedra D."/>
            <person name="Barton G.J."/>
            <person name="Westrop G.D."/>
            <person name="Mueller S."/>
            <person name="Dessi D."/>
            <person name="Fiori P.L."/>
            <person name="Ren Q."/>
            <person name="Paulsen I."/>
            <person name="Zhang H."/>
            <person name="Bastida-Corcuera F.D."/>
            <person name="Simoes-Barbosa A."/>
            <person name="Brown M.T."/>
            <person name="Hayes R.D."/>
            <person name="Mukherjee M."/>
            <person name="Okumura C.Y."/>
            <person name="Schneider R."/>
            <person name="Smith A.J."/>
            <person name="Vanacova S."/>
            <person name="Villalvazo M."/>
            <person name="Haas B.J."/>
            <person name="Pertea M."/>
            <person name="Feldblyum T.V."/>
            <person name="Utterback T.R."/>
            <person name="Shu C.L."/>
            <person name="Osoegawa K."/>
            <person name="de Jong P.J."/>
            <person name="Hrdy I."/>
            <person name="Horvathova L."/>
            <person name="Zubacova Z."/>
            <person name="Dolezal P."/>
            <person name="Malik S.B."/>
            <person name="Logsdon J.M. Jr."/>
            <person name="Henze K."/>
            <person name="Gupta A."/>
            <person name="Wang C.C."/>
            <person name="Dunne R.L."/>
            <person name="Upcroft J.A."/>
            <person name="Upcroft P."/>
            <person name="White O."/>
            <person name="Salzberg S.L."/>
            <person name="Tang P."/>
            <person name="Chiu C.-H."/>
            <person name="Lee Y.-S."/>
            <person name="Embley T.M."/>
            <person name="Coombs G.H."/>
            <person name="Mottram J.C."/>
            <person name="Tachezy J."/>
            <person name="Fraser-Liggett C.M."/>
            <person name="Johnson P.J."/>
        </authorList>
    </citation>
    <scope>NUCLEOTIDE SEQUENCE [LARGE SCALE GENOMIC DNA]</scope>
    <source>
        <strain evidence="3">G3</strain>
    </source>
</reference>
<name>A2G2P4_TRIV3</name>
<dbReference type="VEuPathDB" id="TrichDB:TVAGG3_0410810"/>